<comment type="caution">
    <text evidence="2">The sequence shown here is derived from an EMBL/GenBank/DDBJ whole genome shotgun (WGS) entry which is preliminary data.</text>
</comment>
<dbReference type="AlphaFoldDB" id="A0A2M7W5N0"/>
<dbReference type="InterPro" id="IPR019287">
    <property type="entry name" value="Hday_junct_resolvase-rel_dom"/>
</dbReference>
<gene>
    <name evidence="2" type="ORF">COX60_00215</name>
</gene>
<name>A0A2M7W5N0_9BACT</name>
<keyword evidence="2" id="KW-0255">Endonuclease</keyword>
<evidence type="ECO:0000313" key="3">
    <source>
        <dbReference type="Proteomes" id="UP000230137"/>
    </source>
</evidence>
<dbReference type="EMBL" id="PFQF01000005">
    <property type="protein sequence ID" value="PJA20940.1"/>
    <property type="molecule type" value="Genomic_DNA"/>
</dbReference>
<evidence type="ECO:0000313" key="2">
    <source>
        <dbReference type="EMBL" id="PJA20940.1"/>
    </source>
</evidence>
<feature type="domain" description="Holliday junction resolvase-related" evidence="1">
    <location>
        <begin position="32"/>
        <end position="111"/>
    </location>
</feature>
<dbReference type="Proteomes" id="UP000230137">
    <property type="component" value="Unassembled WGS sequence"/>
</dbReference>
<sequence length="113" mass="13401">MEKMILVLVLFCITLFLLWRRSVKLLKNTKFAKKSLSSLYGKTTEQFMPFIANFGYDPKNFRFIGTPVDGIVFDENEIIFMEFKSANSRLTPKQNNIKAIVQKRRVRFEERRI</sequence>
<protein>
    <submittedName>
        <fullName evidence="2">Endonuclease</fullName>
    </submittedName>
</protein>
<keyword evidence="2" id="KW-0378">Hydrolase</keyword>
<dbReference type="Pfam" id="PF10107">
    <property type="entry name" value="Endonuc_Holl"/>
    <property type="match status" value="1"/>
</dbReference>
<proteinExistence type="predicted"/>
<organism evidence="2 3">
    <name type="scientific">Candidatus Berkelbacteria bacterium CG_4_10_14_0_2_um_filter_35_9_33_12</name>
    <dbReference type="NCBI Taxonomy" id="1974499"/>
    <lineage>
        <taxon>Bacteria</taxon>
        <taxon>Candidatus Berkelbacteria</taxon>
    </lineage>
</organism>
<dbReference type="GO" id="GO:0004519">
    <property type="term" value="F:endonuclease activity"/>
    <property type="evidence" value="ECO:0007669"/>
    <property type="project" value="UniProtKB-KW"/>
</dbReference>
<accession>A0A2M7W5N0</accession>
<keyword evidence="2" id="KW-0540">Nuclease</keyword>
<reference evidence="3" key="1">
    <citation type="submission" date="2017-09" db="EMBL/GenBank/DDBJ databases">
        <title>Depth-based differentiation of microbial function through sediment-hosted aquifers and enrichment of novel symbionts in the deep terrestrial subsurface.</title>
        <authorList>
            <person name="Probst A.J."/>
            <person name="Ladd B."/>
            <person name="Jarett J.K."/>
            <person name="Geller-Mcgrath D.E."/>
            <person name="Sieber C.M.K."/>
            <person name="Emerson J.B."/>
            <person name="Anantharaman K."/>
            <person name="Thomas B.C."/>
            <person name="Malmstrom R."/>
            <person name="Stieglmeier M."/>
            <person name="Klingl A."/>
            <person name="Woyke T."/>
            <person name="Ryan C.M."/>
            <person name="Banfield J.F."/>
        </authorList>
    </citation>
    <scope>NUCLEOTIDE SEQUENCE [LARGE SCALE GENOMIC DNA]</scope>
</reference>
<evidence type="ECO:0000259" key="1">
    <source>
        <dbReference type="Pfam" id="PF10107"/>
    </source>
</evidence>